<keyword evidence="1" id="KW-0472">Membrane</keyword>
<keyword evidence="1" id="KW-1133">Transmembrane helix</keyword>
<keyword evidence="1" id="KW-0812">Transmembrane</keyword>
<protein>
    <submittedName>
        <fullName evidence="2">Uncharacterized protein</fullName>
    </submittedName>
</protein>
<comment type="caution">
    <text evidence="2">The sequence shown here is derived from an EMBL/GenBank/DDBJ whole genome shotgun (WGS) entry which is preliminary data.</text>
</comment>
<name>A0A841YI86_9LIST</name>
<sequence>MRIQLKMKPCWKQALYPIWKGYWWWLLFVLIMGSFPYWLPMEVTTQEKNVWVLFLATLTLFFYGGLILDRQYRRTKRIYERRIQRDMQAQGYPFVSFYRYQPRHRQFICSTEADDWLIKVSPTGKIERQVHWKGGF</sequence>
<evidence type="ECO:0000313" key="2">
    <source>
        <dbReference type="EMBL" id="MBC1399923.1"/>
    </source>
</evidence>
<dbReference type="RefSeq" id="WP_185363552.1">
    <property type="nucleotide sequence ID" value="NZ_JAARPY010000020.1"/>
</dbReference>
<gene>
    <name evidence="2" type="ORF">HB844_13750</name>
</gene>
<organism evidence="2 3">
    <name type="scientific">Listeria fleischmannii</name>
    <dbReference type="NCBI Taxonomy" id="1069827"/>
    <lineage>
        <taxon>Bacteria</taxon>
        <taxon>Bacillati</taxon>
        <taxon>Bacillota</taxon>
        <taxon>Bacilli</taxon>
        <taxon>Bacillales</taxon>
        <taxon>Listeriaceae</taxon>
        <taxon>Listeria</taxon>
    </lineage>
</organism>
<reference evidence="2 3" key="1">
    <citation type="submission" date="2020-03" db="EMBL/GenBank/DDBJ databases">
        <title>Soil Listeria distribution.</title>
        <authorList>
            <person name="Liao J."/>
            <person name="Wiedmann M."/>
        </authorList>
    </citation>
    <scope>NUCLEOTIDE SEQUENCE [LARGE SCALE GENOMIC DNA]</scope>
    <source>
        <strain evidence="2 3">FSL L7-1645</strain>
    </source>
</reference>
<dbReference type="EMBL" id="JAARPY010000020">
    <property type="protein sequence ID" value="MBC1399923.1"/>
    <property type="molecule type" value="Genomic_DNA"/>
</dbReference>
<evidence type="ECO:0000256" key="1">
    <source>
        <dbReference type="SAM" id="Phobius"/>
    </source>
</evidence>
<evidence type="ECO:0000313" key="3">
    <source>
        <dbReference type="Proteomes" id="UP000571128"/>
    </source>
</evidence>
<accession>A0A841YI86</accession>
<feature type="transmembrane region" description="Helical" evidence="1">
    <location>
        <begin position="21"/>
        <end position="39"/>
    </location>
</feature>
<dbReference type="AlphaFoldDB" id="A0A841YI86"/>
<dbReference type="Proteomes" id="UP000571128">
    <property type="component" value="Unassembled WGS sequence"/>
</dbReference>
<proteinExistence type="predicted"/>
<feature type="transmembrane region" description="Helical" evidence="1">
    <location>
        <begin position="51"/>
        <end position="68"/>
    </location>
</feature>